<dbReference type="CDD" id="cd00086">
    <property type="entry name" value="homeodomain"/>
    <property type="match status" value="1"/>
</dbReference>
<feature type="compositionally biased region" description="Polar residues" evidence="4">
    <location>
        <begin position="193"/>
        <end position="204"/>
    </location>
</feature>
<dbReference type="PROSITE" id="PS50071">
    <property type="entry name" value="HOMEOBOX_2"/>
    <property type="match status" value="1"/>
</dbReference>
<dbReference type="InterPro" id="IPR051662">
    <property type="entry name" value="H2.0_Homeobox_NeuralPatt"/>
</dbReference>
<dbReference type="OrthoDB" id="6159439at2759"/>
<evidence type="ECO:0000256" key="1">
    <source>
        <dbReference type="ARBA" id="ARBA00004123"/>
    </source>
</evidence>
<dbReference type="InterPro" id="IPR009057">
    <property type="entry name" value="Homeodomain-like_sf"/>
</dbReference>
<keyword evidence="2 3" id="KW-0539">Nucleus</keyword>
<feature type="compositionally biased region" description="Low complexity" evidence="4">
    <location>
        <begin position="104"/>
        <end position="129"/>
    </location>
</feature>
<dbReference type="InterPro" id="IPR001356">
    <property type="entry name" value="HD"/>
</dbReference>
<organism evidence="6">
    <name type="scientific">Notodromas monacha</name>
    <dbReference type="NCBI Taxonomy" id="399045"/>
    <lineage>
        <taxon>Eukaryota</taxon>
        <taxon>Metazoa</taxon>
        <taxon>Ecdysozoa</taxon>
        <taxon>Arthropoda</taxon>
        <taxon>Crustacea</taxon>
        <taxon>Oligostraca</taxon>
        <taxon>Ostracoda</taxon>
        <taxon>Podocopa</taxon>
        <taxon>Podocopida</taxon>
        <taxon>Cypridocopina</taxon>
        <taxon>Cypridoidea</taxon>
        <taxon>Cyprididae</taxon>
        <taxon>Notodromas</taxon>
    </lineage>
</organism>
<dbReference type="PANTHER" id="PTHR24331:SF0">
    <property type="entry name" value="DBX"/>
    <property type="match status" value="1"/>
</dbReference>
<sequence>MQAASAGNAFRLASFIHEIPAASLLDPIRLLMHGIGGNGNTLRMLDNLSRNEFPTLPIAAAQVKIWFQNRRMKWRNSKERELLASGGTREQTLPNRNNPNPDLTDVTTSGVTSATSSTSVSTRPSLSSSLRHRVGSPDKCEDETNNDAGRTQHGIAGGGQVLLDGIMSDLEDSISSTAGSPLDPGSQHDVINYSFSPISNNSNG</sequence>
<evidence type="ECO:0000256" key="4">
    <source>
        <dbReference type="SAM" id="MobiDB-lite"/>
    </source>
</evidence>
<feature type="region of interest" description="Disordered" evidence="4">
    <location>
        <begin position="172"/>
        <end position="204"/>
    </location>
</feature>
<dbReference type="Gene3D" id="1.10.10.60">
    <property type="entry name" value="Homeodomain-like"/>
    <property type="match status" value="1"/>
</dbReference>
<evidence type="ECO:0000256" key="2">
    <source>
        <dbReference type="PROSITE-ProRule" id="PRU00108"/>
    </source>
</evidence>
<dbReference type="GO" id="GO:0005634">
    <property type="term" value="C:nucleus"/>
    <property type="evidence" value="ECO:0007669"/>
    <property type="project" value="UniProtKB-SubCell"/>
</dbReference>
<accession>A0A7R9BP50</accession>
<protein>
    <recommendedName>
        <fullName evidence="5">Homeobox domain-containing protein</fullName>
    </recommendedName>
</protein>
<dbReference type="PANTHER" id="PTHR24331">
    <property type="entry name" value="DBX"/>
    <property type="match status" value="1"/>
</dbReference>
<comment type="subcellular location">
    <subcellularLocation>
        <location evidence="1 2 3">Nucleus</location>
    </subcellularLocation>
</comment>
<gene>
    <name evidence="6" type="ORF">NMOB1V02_LOCUS5569</name>
</gene>
<feature type="domain" description="Homeobox" evidence="5">
    <location>
        <begin position="56"/>
        <end position="77"/>
    </location>
</feature>
<dbReference type="EMBL" id="CAJPEX010001033">
    <property type="protein sequence ID" value="CAG0918000.1"/>
    <property type="molecule type" value="Genomic_DNA"/>
</dbReference>
<dbReference type="GO" id="GO:0003677">
    <property type="term" value="F:DNA binding"/>
    <property type="evidence" value="ECO:0007669"/>
    <property type="project" value="UniProtKB-UniRule"/>
</dbReference>
<keyword evidence="2 3" id="KW-0238">DNA-binding</keyword>
<evidence type="ECO:0000259" key="5">
    <source>
        <dbReference type="PROSITE" id="PS50071"/>
    </source>
</evidence>
<proteinExistence type="predicted"/>
<dbReference type="GO" id="GO:0006357">
    <property type="term" value="P:regulation of transcription by RNA polymerase II"/>
    <property type="evidence" value="ECO:0007669"/>
    <property type="project" value="TreeGrafter"/>
</dbReference>
<keyword evidence="7" id="KW-1185">Reference proteome</keyword>
<keyword evidence="2 3" id="KW-0371">Homeobox</keyword>
<evidence type="ECO:0000256" key="3">
    <source>
        <dbReference type="RuleBase" id="RU000682"/>
    </source>
</evidence>
<name>A0A7R9BP50_9CRUS</name>
<feature type="compositionally biased region" description="Polar residues" evidence="4">
    <location>
        <begin position="88"/>
        <end position="101"/>
    </location>
</feature>
<evidence type="ECO:0000313" key="6">
    <source>
        <dbReference type="EMBL" id="CAD7277848.1"/>
    </source>
</evidence>
<evidence type="ECO:0000313" key="7">
    <source>
        <dbReference type="Proteomes" id="UP000678499"/>
    </source>
</evidence>
<dbReference type="Pfam" id="PF00046">
    <property type="entry name" value="Homeodomain"/>
    <property type="match status" value="1"/>
</dbReference>
<feature type="region of interest" description="Disordered" evidence="4">
    <location>
        <begin position="83"/>
        <end position="157"/>
    </location>
</feature>
<feature type="DNA-binding region" description="Homeobox" evidence="2">
    <location>
        <begin position="58"/>
        <end position="78"/>
    </location>
</feature>
<dbReference type="SUPFAM" id="SSF46689">
    <property type="entry name" value="Homeodomain-like"/>
    <property type="match status" value="1"/>
</dbReference>
<dbReference type="AlphaFoldDB" id="A0A7R9BP50"/>
<reference evidence="6" key="1">
    <citation type="submission" date="2020-11" db="EMBL/GenBank/DDBJ databases">
        <authorList>
            <person name="Tran Van P."/>
        </authorList>
    </citation>
    <scope>NUCLEOTIDE SEQUENCE</scope>
</reference>
<dbReference type="Proteomes" id="UP000678499">
    <property type="component" value="Unassembled WGS sequence"/>
</dbReference>
<dbReference type="EMBL" id="OA883070">
    <property type="protein sequence ID" value="CAD7277848.1"/>
    <property type="molecule type" value="Genomic_DNA"/>
</dbReference>